<dbReference type="InterPro" id="IPR042095">
    <property type="entry name" value="SUMF_sf"/>
</dbReference>
<dbReference type="RefSeq" id="WP_238018069.1">
    <property type="nucleotide sequence ID" value="NZ_JAIFZM010000002.1"/>
</dbReference>
<dbReference type="PANTHER" id="PTHR23150:SF19">
    <property type="entry name" value="FORMYLGLYCINE-GENERATING ENZYME"/>
    <property type="match status" value="1"/>
</dbReference>
<comment type="caution">
    <text evidence="2">The sequence shown here is derived from an EMBL/GenBank/DDBJ whole genome shotgun (WGS) entry which is preliminary data.</text>
</comment>
<name>A0AAW5B4F0_9BACI</name>
<dbReference type="Pfam" id="PF03781">
    <property type="entry name" value="FGE-sulfatase"/>
    <property type="match status" value="1"/>
</dbReference>
<protein>
    <submittedName>
        <fullName evidence="2">Formylglycine-generating enzyme family protein</fullName>
    </submittedName>
</protein>
<dbReference type="Proteomes" id="UP001199631">
    <property type="component" value="Unassembled WGS sequence"/>
</dbReference>
<accession>A0AAW5B4F0</accession>
<gene>
    <name evidence="2" type="ORF">K3T81_02645</name>
</gene>
<dbReference type="GO" id="GO:0120147">
    <property type="term" value="F:formylglycine-generating oxidase activity"/>
    <property type="evidence" value="ECO:0007669"/>
    <property type="project" value="TreeGrafter"/>
</dbReference>
<evidence type="ECO:0000313" key="3">
    <source>
        <dbReference type="Proteomes" id="UP001199631"/>
    </source>
</evidence>
<dbReference type="EMBL" id="JAIFZM010000002">
    <property type="protein sequence ID" value="MCG3418039.1"/>
    <property type="molecule type" value="Genomic_DNA"/>
</dbReference>
<dbReference type="InterPro" id="IPR051043">
    <property type="entry name" value="Sulfatase_Mod_Factor_Kinase"/>
</dbReference>
<dbReference type="InterPro" id="IPR016187">
    <property type="entry name" value="CTDL_fold"/>
</dbReference>
<dbReference type="SUPFAM" id="SSF56436">
    <property type="entry name" value="C-type lectin-like"/>
    <property type="match status" value="1"/>
</dbReference>
<evidence type="ECO:0000259" key="1">
    <source>
        <dbReference type="Pfam" id="PF03781"/>
    </source>
</evidence>
<dbReference type="AlphaFoldDB" id="A0AAW5B4F0"/>
<evidence type="ECO:0000313" key="2">
    <source>
        <dbReference type="EMBL" id="MCG3418039.1"/>
    </source>
</evidence>
<dbReference type="InterPro" id="IPR005532">
    <property type="entry name" value="SUMF_dom"/>
</dbReference>
<sequence length="320" mass="35456">MKNTEVRGCCAASRGESIKKSDPVLTPFRTTGSTVPQEDMILIKGGKFLMGTQEKAGFPEDGEGPIRNIKVNSFYIDPQTVTNASFARFVEETGYRTEAEQYGWSFVFYKLVSETTAEKVKQKVAQTPWWLVVEGATWNQPEGPGSGIADRMDHPVIHVSWNDAMAYCEWAGKRLPTEAEWEYAARGGLVQKTYPWGDELTPEGKHQCNIWQGDFPKENTEEDGYVGTAPAASFPPNGHGLYNMAGNVWEWCSDWFATNIHKRGGKDNPSGAGTGTNKVMRGGSYLCHESYCNRYRVAARTANSPDSSTGNIGFRCVMDV</sequence>
<keyword evidence="3" id="KW-1185">Reference proteome</keyword>
<feature type="domain" description="Sulfatase-modifying factor enzyme-like" evidence="1">
    <location>
        <begin position="38"/>
        <end position="317"/>
    </location>
</feature>
<organism evidence="2 3">
    <name type="scientific">Oceanobacillus jordanicus</name>
    <dbReference type="NCBI Taxonomy" id="2867266"/>
    <lineage>
        <taxon>Bacteria</taxon>
        <taxon>Bacillati</taxon>
        <taxon>Bacillota</taxon>
        <taxon>Bacilli</taxon>
        <taxon>Bacillales</taxon>
        <taxon>Bacillaceae</taxon>
        <taxon>Oceanobacillus</taxon>
    </lineage>
</organism>
<reference evidence="2 3" key="1">
    <citation type="journal article" date="2022" name="Evol. Bioinform. Online">
        <title>Draft Genome Sequence of Oceanobacillus jordanicus Strain GSFE11, a Halotolerant Plant Growth-Promoting Bacterial Endophyte Isolated From the Jordan Valley.</title>
        <authorList>
            <person name="Alhindi T."/>
            <person name="Albdaiwi R."/>
        </authorList>
    </citation>
    <scope>NUCLEOTIDE SEQUENCE [LARGE SCALE GENOMIC DNA]</scope>
    <source>
        <strain evidence="2 3">GSFE11</strain>
    </source>
</reference>
<dbReference type="PANTHER" id="PTHR23150">
    <property type="entry name" value="SULFATASE MODIFYING FACTOR 1, 2"/>
    <property type="match status" value="1"/>
</dbReference>
<proteinExistence type="predicted"/>
<dbReference type="Gene3D" id="3.90.1580.10">
    <property type="entry name" value="paralog of FGE (formylglycine-generating enzyme)"/>
    <property type="match status" value="1"/>
</dbReference>